<reference evidence="1" key="1">
    <citation type="submission" date="2022-04" db="EMBL/GenBank/DDBJ databases">
        <title>Genome of the entomopathogenic fungus Entomophthora muscae.</title>
        <authorList>
            <person name="Elya C."/>
            <person name="Lovett B.R."/>
            <person name="Lee E."/>
            <person name="Macias A.M."/>
            <person name="Hajek A.E."/>
            <person name="De Bivort B.L."/>
            <person name="Kasson M.T."/>
            <person name="De Fine Licht H.H."/>
            <person name="Stajich J.E."/>
        </authorList>
    </citation>
    <scope>NUCLEOTIDE SEQUENCE</scope>
    <source>
        <strain evidence="1">Berkeley</strain>
    </source>
</reference>
<protein>
    <submittedName>
        <fullName evidence="1">Transcriptional regulator swi6</fullName>
    </submittedName>
</protein>
<keyword evidence="2" id="KW-1185">Reference proteome</keyword>
<proteinExistence type="predicted"/>
<name>A0ACC2TDV0_9FUNG</name>
<evidence type="ECO:0000313" key="1">
    <source>
        <dbReference type="EMBL" id="KAJ9072660.1"/>
    </source>
</evidence>
<evidence type="ECO:0000313" key="2">
    <source>
        <dbReference type="Proteomes" id="UP001165960"/>
    </source>
</evidence>
<gene>
    <name evidence="1" type="primary">SWI6</name>
    <name evidence="1" type="ORF">DSO57_1025010</name>
</gene>
<comment type="caution">
    <text evidence="1">The sequence shown here is derived from an EMBL/GenBank/DDBJ whole genome shotgun (WGS) entry which is preliminary data.</text>
</comment>
<sequence length="676" mass="73849">MKGNCISSQIDSDKESPNKTVDTETPGSIVSPSIQEPQTSLNVTNNPSSLDFPTYDIFSNSEYEEYQQNYPTYEQRHSPFNKPSSPSFIPLSQASEEFLRPTLAFPYPEVPDLEAANGVFPTNGASTPTNAELASQTDPPMALEVDPRITGAVYSGIPVWELMVNGIQVMRRCTDSYLNCTQLLKVAGIDKGRRTKILEREVFKTHHEKVQGGYGKYQGTWIPFDEGRIFAQRHGVEDDVLPLLNLNPKLTEIPSKAISKEAALSRKYASATITPHGSSGKTPAGIPRSKSTYTPAVSTPSTPKRQELMSKSLSAPKKRINRSSKPITVKPVVQPIIAEEGSLKVLQTAFMDCENVDAPLDLSGISPSNLDLPLNSEGHTLVHWAATLGMANGLRQLLSRGASPSIKTRDGLTPLMRAVRFTECHKHGKFPEVLDCLASTLTDYDSAGRTVVHHLVMASDFPEFREASLSYLHTLAGYFSNTKSSNPQTSFPFTQLLDIQDKAGDTASHLAARLKISSLVSSLAKYGANFQVANFAGLTPNDHLDENPSKEVPLLESPFHPPIHAPLTSRAPEAAEYIGQLISSIETNHQAQIYEYQKEVFSLRQKLEVATHRITQLQHQLHNAGITNQASDLSPASLSVSADEALLPRSNSASQPILCLSHNQSSSVTSPQSSPR</sequence>
<dbReference type="EMBL" id="QTSX02002978">
    <property type="protein sequence ID" value="KAJ9072660.1"/>
    <property type="molecule type" value="Genomic_DNA"/>
</dbReference>
<accession>A0ACC2TDV0</accession>
<dbReference type="Proteomes" id="UP001165960">
    <property type="component" value="Unassembled WGS sequence"/>
</dbReference>
<organism evidence="1 2">
    <name type="scientific">Entomophthora muscae</name>
    <dbReference type="NCBI Taxonomy" id="34485"/>
    <lineage>
        <taxon>Eukaryota</taxon>
        <taxon>Fungi</taxon>
        <taxon>Fungi incertae sedis</taxon>
        <taxon>Zoopagomycota</taxon>
        <taxon>Entomophthoromycotina</taxon>
        <taxon>Entomophthoromycetes</taxon>
        <taxon>Entomophthorales</taxon>
        <taxon>Entomophthoraceae</taxon>
        <taxon>Entomophthora</taxon>
    </lineage>
</organism>